<dbReference type="AlphaFoldDB" id="A0A918KJW8"/>
<evidence type="ECO:0000259" key="1">
    <source>
        <dbReference type="Pfam" id="PF10090"/>
    </source>
</evidence>
<protein>
    <submittedName>
        <fullName evidence="2">Histidine phosphotransferase</fullName>
    </submittedName>
</protein>
<name>A0A918KJW8_9PROT</name>
<dbReference type="Gene3D" id="1.10.287.130">
    <property type="match status" value="1"/>
</dbReference>
<dbReference type="Gene3D" id="3.30.565.10">
    <property type="entry name" value="Histidine kinase-like ATPase, C-terminal domain"/>
    <property type="match status" value="1"/>
</dbReference>
<dbReference type="EMBL" id="BMYV01000001">
    <property type="protein sequence ID" value="GGX65757.1"/>
    <property type="molecule type" value="Genomic_DNA"/>
</dbReference>
<dbReference type="Pfam" id="PF10090">
    <property type="entry name" value="HPTransfase"/>
    <property type="match status" value="1"/>
</dbReference>
<comment type="caution">
    <text evidence="2">The sequence shown here is derived from an EMBL/GenBank/DDBJ whole genome shotgun (WGS) entry which is preliminary data.</text>
</comment>
<feature type="domain" description="Histidine phosphotransferase ChpT C-terminal" evidence="1">
    <location>
        <begin position="85"/>
        <end position="210"/>
    </location>
</feature>
<gene>
    <name evidence="2" type="ORF">GCM10011309_15030</name>
</gene>
<accession>A0A918KJW8</accession>
<dbReference type="RefSeq" id="WP_189583502.1">
    <property type="nucleotide sequence ID" value="NZ_BMYV01000001.1"/>
</dbReference>
<keyword evidence="3" id="KW-1185">Reference proteome</keyword>
<evidence type="ECO:0000313" key="3">
    <source>
        <dbReference type="Proteomes" id="UP000600865"/>
    </source>
</evidence>
<dbReference type="Proteomes" id="UP000600865">
    <property type="component" value="Unassembled WGS sequence"/>
</dbReference>
<evidence type="ECO:0000313" key="2">
    <source>
        <dbReference type="EMBL" id="GGX65757.1"/>
    </source>
</evidence>
<reference evidence="2 3" key="1">
    <citation type="journal article" date="2014" name="Int. J. Syst. Evol. Microbiol.">
        <title>Complete genome sequence of Corynebacterium casei LMG S-19264T (=DSM 44701T), isolated from a smear-ripened cheese.</title>
        <authorList>
            <consortium name="US DOE Joint Genome Institute (JGI-PGF)"/>
            <person name="Walter F."/>
            <person name="Albersmeier A."/>
            <person name="Kalinowski J."/>
            <person name="Ruckert C."/>
        </authorList>
    </citation>
    <scope>NUCLEOTIDE SEQUENCE [LARGE SCALE GENOMIC DNA]</scope>
    <source>
        <strain evidence="2 3">KCTC 23968</strain>
    </source>
</reference>
<dbReference type="NCBIfam" id="NF046025">
    <property type="entry name" value="HisPtaseChptCaul"/>
    <property type="match status" value="1"/>
</dbReference>
<sequence>MSATITKLTPTSLSALLCARICHDLISPVGALGTAIEILDDPSNLDMHDDAMVLVRTASRQASAKLKFLRLAFGAAGSAPGVIPTAEIKALTNDMFQDAKPELVWNIDTDGVDKDRARILMNLVMLAVQAAPRGGKVTITRKGRGATTDSGADFTLISEGPKVRLDEAVARAIAGKAPEDGFDGRSIQPLYASLLARDANGTVSATATEDAITFSANFAATI</sequence>
<proteinExistence type="predicted"/>
<organism evidence="2 3">
    <name type="scientific">Litorimonas cladophorae</name>
    <dbReference type="NCBI Taxonomy" id="1220491"/>
    <lineage>
        <taxon>Bacteria</taxon>
        <taxon>Pseudomonadati</taxon>
        <taxon>Pseudomonadota</taxon>
        <taxon>Alphaproteobacteria</taxon>
        <taxon>Maricaulales</taxon>
        <taxon>Robiginitomaculaceae</taxon>
    </lineage>
</organism>
<dbReference type="InterPro" id="IPR036890">
    <property type="entry name" value="HATPase_C_sf"/>
</dbReference>
<dbReference type="InterPro" id="IPR018762">
    <property type="entry name" value="ChpT_C"/>
</dbReference>